<evidence type="ECO:0000256" key="1">
    <source>
        <dbReference type="SAM" id="Phobius"/>
    </source>
</evidence>
<keyword evidence="1" id="KW-1133">Transmembrane helix</keyword>
<dbReference type="Proteomes" id="UP000006564">
    <property type="component" value="Chromosome 5"/>
</dbReference>
<evidence type="ECO:0000313" key="3">
    <source>
        <dbReference type="Proteomes" id="UP000006564"/>
    </source>
</evidence>
<feature type="transmembrane region" description="Helical" evidence="1">
    <location>
        <begin position="34"/>
        <end position="52"/>
    </location>
</feature>
<protein>
    <submittedName>
        <fullName evidence="2">DNA, SC111</fullName>
    </submittedName>
</protein>
<dbReference type="EMBL" id="BA000053">
    <property type="protein sequence ID" value="BAE62305.1"/>
    <property type="molecule type" value="Genomic_DNA"/>
</dbReference>
<proteinExistence type="predicted"/>
<evidence type="ECO:0000313" key="2">
    <source>
        <dbReference type="EMBL" id="BAE62305.1"/>
    </source>
</evidence>
<dbReference type="AlphaFoldDB" id="Q2U810"/>
<accession>Q2U810</accession>
<organism evidence="2 3">
    <name type="scientific">Aspergillus oryzae (strain ATCC 42149 / RIB 40)</name>
    <name type="common">Yellow koji mold</name>
    <dbReference type="NCBI Taxonomy" id="510516"/>
    <lineage>
        <taxon>Eukaryota</taxon>
        <taxon>Fungi</taxon>
        <taxon>Dikarya</taxon>
        <taxon>Ascomycota</taxon>
        <taxon>Pezizomycotina</taxon>
        <taxon>Eurotiomycetes</taxon>
        <taxon>Eurotiomycetidae</taxon>
        <taxon>Eurotiales</taxon>
        <taxon>Aspergillaceae</taxon>
        <taxon>Aspergillus</taxon>
        <taxon>Aspergillus subgen. Circumdati</taxon>
    </lineage>
</organism>
<dbReference type="VEuPathDB" id="FungiDB:AO090701000615"/>
<dbReference type="KEGG" id="aor:AO090701000615"/>
<gene>
    <name evidence="2" type="ORF">AO090701000615</name>
</gene>
<name>Q2U810_ASPOR</name>
<reference evidence="2 3" key="1">
    <citation type="journal article" date="2005" name="Nature">
        <title>Genome sequencing and analysis of Aspergillus oryzae.</title>
        <authorList>
            <person name="Machida M."/>
            <person name="Asai K."/>
            <person name="Sano M."/>
            <person name="Tanaka T."/>
            <person name="Kumagai T."/>
            <person name="Terai G."/>
            <person name="Kusumoto K."/>
            <person name="Arima T."/>
            <person name="Akita O."/>
            <person name="Kashiwagi Y."/>
            <person name="Abe K."/>
            <person name="Gomi K."/>
            <person name="Horiuchi H."/>
            <person name="Kitamoto K."/>
            <person name="Kobayashi T."/>
            <person name="Takeuchi M."/>
            <person name="Denning D.W."/>
            <person name="Galagan J.E."/>
            <person name="Nierman W.C."/>
            <person name="Yu J."/>
            <person name="Archer D.B."/>
            <person name="Bennett J.W."/>
            <person name="Bhatnagar D."/>
            <person name="Cleveland T.E."/>
            <person name="Fedorova N.D."/>
            <person name="Gotoh O."/>
            <person name="Horikawa H."/>
            <person name="Hosoyama A."/>
            <person name="Ichinomiya M."/>
            <person name="Igarashi R."/>
            <person name="Iwashita K."/>
            <person name="Juvvadi P.R."/>
            <person name="Kato M."/>
            <person name="Kato Y."/>
            <person name="Kin T."/>
            <person name="Kokubun A."/>
            <person name="Maeda H."/>
            <person name="Maeyama N."/>
            <person name="Maruyama J."/>
            <person name="Nagasaki H."/>
            <person name="Nakajima T."/>
            <person name="Oda K."/>
            <person name="Okada K."/>
            <person name="Paulsen I."/>
            <person name="Sakamoto K."/>
            <person name="Sawano T."/>
            <person name="Takahashi M."/>
            <person name="Takase K."/>
            <person name="Terabayashi Y."/>
            <person name="Wortman J."/>
            <person name="Yamada O."/>
            <person name="Yamagata Y."/>
            <person name="Anazawa H."/>
            <person name="Hata Y."/>
            <person name="Koide Y."/>
            <person name="Komori T."/>
            <person name="Koyama Y."/>
            <person name="Minetoki T."/>
            <person name="Suharnan S."/>
            <person name="Tanaka A."/>
            <person name="Isono K."/>
            <person name="Kuhara S."/>
            <person name="Ogasawara N."/>
            <person name="Kikuchi H."/>
        </authorList>
    </citation>
    <scope>NUCLEOTIDE SEQUENCE [LARGE SCALE GENOMIC DNA]</scope>
    <source>
        <strain evidence="3">ATCC 42149 / RIB 40</strain>
    </source>
</reference>
<keyword evidence="1" id="KW-0812">Transmembrane</keyword>
<keyword evidence="1" id="KW-0472">Membrane</keyword>
<sequence length="106" mass="11402">MPPGCSLQADNNFGPAIDPGCRDGFDFTLLFEQAILGLVPAVVFLLVCPLRLQILVKRDVRTQPHIMRLAKLLGKEHPAKYKVVRGIECNKFGSGNGNCGLVLGGG</sequence>
<dbReference type="HOGENOM" id="CLU_2222689_0_0_1"/>
<keyword evidence="3" id="KW-1185">Reference proteome</keyword>
<dbReference type="EMBL" id="AP007164">
    <property type="protein sequence ID" value="BAE62305.1"/>
    <property type="molecule type" value="Genomic_DNA"/>
</dbReference>
<dbReference type="RefSeq" id="XP_023092220.1">
    <property type="nucleotide sequence ID" value="XM_023237223.1"/>
</dbReference>
<dbReference type="GeneID" id="5995497"/>